<reference evidence="1 2" key="1">
    <citation type="journal article" date="2023" name="Plants (Basel)">
        <title>Bridging the Gap: Combining Genomics and Transcriptomics Approaches to Understand Stylosanthes scabra, an Orphan Legume from the Brazilian Caatinga.</title>
        <authorList>
            <person name="Ferreira-Neto J.R.C."/>
            <person name="da Silva M.D."/>
            <person name="Binneck E."/>
            <person name="de Melo N.F."/>
            <person name="da Silva R.H."/>
            <person name="de Melo A.L.T.M."/>
            <person name="Pandolfi V."/>
            <person name="Bustamante F.O."/>
            <person name="Brasileiro-Vidal A.C."/>
            <person name="Benko-Iseppon A.M."/>
        </authorList>
    </citation>
    <scope>NUCLEOTIDE SEQUENCE [LARGE SCALE GENOMIC DNA]</scope>
    <source>
        <tissue evidence="1">Leaves</tissue>
    </source>
</reference>
<gene>
    <name evidence="1" type="ORF">PIB30_057464</name>
</gene>
<dbReference type="Proteomes" id="UP001341840">
    <property type="component" value="Unassembled WGS sequence"/>
</dbReference>
<proteinExistence type="predicted"/>
<evidence type="ECO:0000313" key="2">
    <source>
        <dbReference type="Proteomes" id="UP001341840"/>
    </source>
</evidence>
<name>A0ABU6ZID4_9FABA</name>
<keyword evidence="2" id="KW-1185">Reference proteome</keyword>
<dbReference type="EMBL" id="JASCZI010272331">
    <property type="protein sequence ID" value="MED6221715.1"/>
    <property type="molecule type" value="Genomic_DNA"/>
</dbReference>
<protein>
    <submittedName>
        <fullName evidence="1">Uncharacterized protein</fullName>
    </submittedName>
</protein>
<comment type="caution">
    <text evidence="1">The sequence shown here is derived from an EMBL/GenBank/DDBJ whole genome shotgun (WGS) entry which is preliminary data.</text>
</comment>
<sequence>MVLVDISPTETEKSLVLNDCGLVGSKTSLPRLRKAFTVTPSKTRPHAKSGRVMHAALLGPRSKFSLKCHRGATKFENTEYWTRVVLPRKQKQRFVFN</sequence>
<evidence type="ECO:0000313" key="1">
    <source>
        <dbReference type="EMBL" id="MED6221715.1"/>
    </source>
</evidence>
<accession>A0ABU6ZID4</accession>
<organism evidence="1 2">
    <name type="scientific">Stylosanthes scabra</name>
    <dbReference type="NCBI Taxonomy" id="79078"/>
    <lineage>
        <taxon>Eukaryota</taxon>
        <taxon>Viridiplantae</taxon>
        <taxon>Streptophyta</taxon>
        <taxon>Embryophyta</taxon>
        <taxon>Tracheophyta</taxon>
        <taxon>Spermatophyta</taxon>
        <taxon>Magnoliopsida</taxon>
        <taxon>eudicotyledons</taxon>
        <taxon>Gunneridae</taxon>
        <taxon>Pentapetalae</taxon>
        <taxon>rosids</taxon>
        <taxon>fabids</taxon>
        <taxon>Fabales</taxon>
        <taxon>Fabaceae</taxon>
        <taxon>Papilionoideae</taxon>
        <taxon>50 kb inversion clade</taxon>
        <taxon>dalbergioids sensu lato</taxon>
        <taxon>Dalbergieae</taxon>
        <taxon>Pterocarpus clade</taxon>
        <taxon>Stylosanthes</taxon>
    </lineage>
</organism>